<dbReference type="OrthoDB" id="21110at2759"/>
<keyword evidence="7" id="KW-1185">Reference proteome</keyword>
<dbReference type="InterPro" id="IPR020864">
    <property type="entry name" value="MACPF"/>
</dbReference>
<organism evidence="6 7">
    <name type="scientific">Tieghemostelium lacteum</name>
    <name type="common">Slime mold</name>
    <name type="synonym">Dictyostelium lacteum</name>
    <dbReference type="NCBI Taxonomy" id="361077"/>
    <lineage>
        <taxon>Eukaryota</taxon>
        <taxon>Amoebozoa</taxon>
        <taxon>Evosea</taxon>
        <taxon>Eumycetozoa</taxon>
        <taxon>Dictyostelia</taxon>
        <taxon>Dictyosteliales</taxon>
        <taxon>Raperosteliaceae</taxon>
        <taxon>Tieghemostelium</taxon>
    </lineage>
</organism>
<gene>
    <name evidence="6" type="ORF">DLAC_02268</name>
</gene>
<evidence type="ECO:0000256" key="1">
    <source>
        <dbReference type="ARBA" id="ARBA00004613"/>
    </source>
</evidence>
<dbReference type="AlphaFoldDB" id="A0A152A4J8"/>
<evidence type="ECO:0000256" key="3">
    <source>
        <dbReference type="ARBA" id="ARBA00022852"/>
    </source>
</evidence>
<feature type="domain" description="MACPF" evidence="5">
    <location>
        <begin position="501"/>
        <end position="838"/>
    </location>
</feature>
<dbReference type="GO" id="GO:0005576">
    <property type="term" value="C:extracellular region"/>
    <property type="evidence" value="ECO:0007669"/>
    <property type="project" value="UniProtKB-SubCell"/>
</dbReference>
<accession>A0A152A4J8</accession>
<comment type="subcellular location">
    <subcellularLocation>
        <location evidence="1">Secreted</location>
    </subcellularLocation>
</comment>
<dbReference type="Pfam" id="PF01823">
    <property type="entry name" value="MACPF"/>
    <property type="match status" value="1"/>
</dbReference>
<name>A0A152A4J8_TIELA</name>
<dbReference type="PANTHER" id="PTHR45742:SF8">
    <property type="entry name" value="FLOCCULATION PROTEIN FLO11"/>
    <property type="match status" value="1"/>
</dbReference>
<reference evidence="6 7" key="1">
    <citation type="submission" date="2015-12" db="EMBL/GenBank/DDBJ databases">
        <title>Dictyostelia acquired genes for synthesis and detection of signals that induce cell-type specialization by lateral gene transfer from prokaryotes.</title>
        <authorList>
            <person name="Gloeckner G."/>
            <person name="Schaap P."/>
        </authorList>
    </citation>
    <scope>NUCLEOTIDE SEQUENCE [LARGE SCALE GENOMIC DNA]</scope>
    <source>
        <strain evidence="6 7">TK</strain>
    </source>
</reference>
<dbReference type="Proteomes" id="UP000076078">
    <property type="component" value="Unassembled WGS sequence"/>
</dbReference>
<evidence type="ECO:0000313" key="6">
    <source>
        <dbReference type="EMBL" id="KYR01159.1"/>
    </source>
</evidence>
<dbReference type="InterPro" id="IPR011050">
    <property type="entry name" value="Pectin_lyase_fold/virulence"/>
</dbReference>
<dbReference type="InParanoid" id="A0A152A4J8"/>
<proteinExistence type="predicted"/>
<dbReference type="EMBL" id="LODT01000011">
    <property type="protein sequence ID" value="KYR01159.1"/>
    <property type="molecule type" value="Genomic_DNA"/>
</dbReference>
<protein>
    <recommendedName>
        <fullName evidence="5">MACPF domain-containing protein</fullName>
    </recommendedName>
</protein>
<dbReference type="GO" id="GO:0031640">
    <property type="term" value="P:killing of cells of another organism"/>
    <property type="evidence" value="ECO:0007669"/>
    <property type="project" value="UniProtKB-KW"/>
</dbReference>
<sequence>MLFQDVSTLNLDTNTNLRDVLSGISSNNYNPLINVKSGTYKGSKNKGIETSLSFELKSLSGKQSTIFDCEGNTFAFTFKYNQKVIIDGFTFKNCSNVYGGAINIYKSNVIIRNSVFVNNSAVYGGSIYAKSSSLTITSTNFSSNIAVKSGGALYVSSTSTKFTSNIFECNNVGKSIEKSKRNEIYCEQSKINFDNSVHAHNGAGFTCSPSCYIYDEKQKKGLCNSPVTNCLSSGNNGSNGTVPPIEATCFYGTVTPTPDKCDNLIENCLTNANDCPSCYFSGMVLESFIGNNISEFNNVNSLGKKRVTFDLRNFIPSDVKNEKLFKGEMMSYFKVDRTGYYSFNVIGNNFGLNLYIDNAPVVSSLYLQPYINTTDLVYLEIGIVHKLTGTIFTYNTISTTFKLIMKDTLTQMVVDPFYYSQNICGDSIFDELEGFGKKFECMGDSETTKDVTGESKPTCTSLDPDMDFENCYSKITKVCPTRQVPKNHLAPGYYYSSDTLGSLVSNQFIWRLPGSEHMSFGVDIISAEESAAPLFYFGYCDSIGEHLIEDVFRGRVYDIPPELNGKALPSCSYDSKSESFESSFEMAKSMSEKSQSAYSASLGGGPPAVQISASVAFAEEKSVEKSEKIIEKKDESLVQTTLVCSTSIVEQSDKTTFHPLFLQSLSKAKNEEDIVSIILQYGTHYYKKAILGGQLKQVSTVKHSLSSKYSKTQIEESSSRSFALGVSSPVFSARAEYSDTSDSSVSGDQFHEIDQESKKTTIITYGGPLGAYGPSDINPSNFNTWSQSVDLLPVPIDFDLFPTRDLIKKTWFLKSLNVSLYDLWIRGEKLYYERYSGNKNQYGNDIGDFSIIIPWNVNVLGSTAFLPQLKVEWQYYNPISKVTENLVNVIDIPFVNQYHKQPGTSPRMFDNYPGVYAGPYGPNKVFESESNFFDSQFKTTYSFTGVGQPKSPYIYHFETLNFFQSLTVPKISIINTPDGFLNGNPQIISWTDKKGVVLNNNGEGPVTDGGYYGHFAYERWNLDKFSSRVYGADDDLSAVMEGYRHCWYIDGDSDDENNQNHLDEMFCGLTRWWDGGKKPESIRYFSFSDDYLSFNYGNSNPGFTYTTRRQYNDLYLWGSFYSTTYSDVIKYQHEIKMYSKTKINWAFIINTNNDWRGNVQVYDASKDSLHFSGYDGGGSVTLGSWSTTHFQKESMYFWNYNTNFLNTEIPLAYSY</sequence>
<keyword evidence="3" id="KW-0204">Cytolysis</keyword>
<keyword evidence="2" id="KW-0964">Secreted</keyword>
<evidence type="ECO:0000259" key="5">
    <source>
        <dbReference type="PROSITE" id="PS51412"/>
    </source>
</evidence>
<dbReference type="PANTHER" id="PTHR45742">
    <property type="entry name" value="COMPLEMENT COMPONENT C6"/>
    <property type="match status" value="1"/>
</dbReference>
<keyword evidence="4" id="KW-1015">Disulfide bond</keyword>
<comment type="caution">
    <text evidence="6">The sequence shown here is derived from an EMBL/GenBank/DDBJ whole genome shotgun (WGS) entry which is preliminary data.</text>
</comment>
<evidence type="ECO:0000313" key="7">
    <source>
        <dbReference type="Proteomes" id="UP000076078"/>
    </source>
</evidence>
<dbReference type="SUPFAM" id="SSF51126">
    <property type="entry name" value="Pectin lyase-like"/>
    <property type="match status" value="1"/>
</dbReference>
<dbReference type="PROSITE" id="PS51412">
    <property type="entry name" value="MACPF_2"/>
    <property type="match status" value="1"/>
</dbReference>
<evidence type="ECO:0000256" key="4">
    <source>
        <dbReference type="ARBA" id="ARBA00023157"/>
    </source>
</evidence>
<dbReference type="SMART" id="SM00457">
    <property type="entry name" value="MACPF"/>
    <property type="match status" value="1"/>
</dbReference>
<evidence type="ECO:0000256" key="2">
    <source>
        <dbReference type="ARBA" id="ARBA00022525"/>
    </source>
</evidence>